<keyword evidence="5" id="KW-0479">Metal-binding</keyword>
<dbReference type="SUPFAM" id="SSF57845">
    <property type="entry name" value="B-box zinc-binding domain"/>
    <property type="match status" value="1"/>
</dbReference>
<evidence type="ECO:0000256" key="8">
    <source>
        <dbReference type="ARBA" id="ARBA00022833"/>
    </source>
</evidence>
<evidence type="ECO:0000313" key="19">
    <source>
        <dbReference type="EMBL" id="CAB3267244.1"/>
    </source>
</evidence>
<feature type="repeat" description="NHL" evidence="15">
    <location>
        <begin position="596"/>
        <end position="637"/>
    </location>
</feature>
<evidence type="ECO:0000256" key="9">
    <source>
        <dbReference type="ARBA" id="ARBA00039484"/>
    </source>
</evidence>
<dbReference type="PROSITE" id="PS50119">
    <property type="entry name" value="ZF_BBOX"/>
    <property type="match status" value="1"/>
</dbReference>
<dbReference type="SUPFAM" id="SSF57850">
    <property type="entry name" value="RING/U-box"/>
    <property type="match status" value="1"/>
</dbReference>
<dbReference type="Pfam" id="PF13445">
    <property type="entry name" value="zf-RING_UBOX"/>
    <property type="match status" value="1"/>
</dbReference>
<evidence type="ECO:0000256" key="15">
    <source>
        <dbReference type="PROSITE-ProRule" id="PRU00504"/>
    </source>
</evidence>
<evidence type="ECO:0000256" key="4">
    <source>
        <dbReference type="ARBA" id="ARBA00022553"/>
    </source>
</evidence>
<feature type="repeat" description="Filamin" evidence="14">
    <location>
        <begin position="411"/>
        <end position="547"/>
    </location>
</feature>
<dbReference type="PROSITE" id="PS50194">
    <property type="entry name" value="FILAMIN_REPEAT"/>
    <property type="match status" value="1"/>
</dbReference>
<dbReference type="InterPro" id="IPR027370">
    <property type="entry name" value="Znf-RING_euk"/>
</dbReference>
<keyword evidence="8" id="KW-0862">Zinc</keyword>
<proteinExistence type="evidence at transcript level"/>
<dbReference type="SUPFAM" id="SSF101898">
    <property type="entry name" value="NHL repeat"/>
    <property type="match status" value="1"/>
</dbReference>
<feature type="domain" description="B box-type" evidence="18">
    <location>
        <begin position="136"/>
        <end position="177"/>
    </location>
</feature>
<keyword evidence="6" id="KW-0677">Repeat</keyword>
<evidence type="ECO:0000256" key="6">
    <source>
        <dbReference type="ARBA" id="ARBA00022737"/>
    </source>
</evidence>
<dbReference type="PANTHER" id="PTHR24104:SF58">
    <property type="entry name" value="TRIPARTITE MOTIF-CONTAINING PROTEIN 2"/>
    <property type="match status" value="1"/>
</dbReference>
<evidence type="ECO:0000256" key="7">
    <source>
        <dbReference type="ARBA" id="ARBA00022771"/>
    </source>
</evidence>
<dbReference type="InterPro" id="IPR017907">
    <property type="entry name" value="Znf_RING_CS"/>
</dbReference>
<dbReference type="SMART" id="SM00184">
    <property type="entry name" value="RING"/>
    <property type="match status" value="1"/>
</dbReference>
<evidence type="ECO:0000256" key="16">
    <source>
        <dbReference type="SAM" id="MobiDB-lite"/>
    </source>
</evidence>
<comment type="similarity">
    <text evidence="2">Belongs to the TRIM/RBCC family.</text>
</comment>
<feature type="repeat" description="NHL" evidence="15">
    <location>
        <begin position="736"/>
        <end position="779"/>
    </location>
</feature>
<feature type="repeat" description="NHL" evidence="15">
    <location>
        <begin position="691"/>
        <end position="732"/>
    </location>
</feature>
<dbReference type="GO" id="GO:0008270">
    <property type="term" value="F:zinc ion binding"/>
    <property type="evidence" value="ECO:0007669"/>
    <property type="project" value="UniProtKB-KW"/>
</dbReference>
<dbReference type="InterPro" id="IPR013083">
    <property type="entry name" value="Znf_RING/FYVE/PHD"/>
</dbReference>
<dbReference type="Gene3D" id="3.30.40.10">
    <property type="entry name" value="Zinc/RING finger domain, C3HC4 (zinc finger)"/>
    <property type="match status" value="1"/>
</dbReference>
<feature type="region of interest" description="Disordered" evidence="16">
    <location>
        <begin position="474"/>
        <end position="504"/>
    </location>
</feature>
<evidence type="ECO:0000256" key="14">
    <source>
        <dbReference type="PROSITE-ProRule" id="PRU00087"/>
    </source>
</evidence>
<feature type="compositionally biased region" description="Basic and acidic residues" evidence="16">
    <location>
        <begin position="493"/>
        <end position="504"/>
    </location>
</feature>
<dbReference type="CDD" id="cd14960">
    <property type="entry name" value="NHL_TRIM2_like"/>
    <property type="match status" value="1"/>
</dbReference>
<dbReference type="InterPro" id="IPR017868">
    <property type="entry name" value="Filamin/ABP280_repeat-like"/>
</dbReference>
<name>A0A6F9DUX7_9ASCI</name>
<dbReference type="PROSITE" id="PS00518">
    <property type="entry name" value="ZF_RING_1"/>
    <property type="match status" value="1"/>
</dbReference>
<dbReference type="Pfam" id="PF00630">
    <property type="entry name" value="Filamin"/>
    <property type="match status" value="1"/>
</dbReference>
<reference evidence="19" key="1">
    <citation type="submission" date="2020-04" db="EMBL/GenBank/DDBJ databases">
        <authorList>
            <person name="Neveu A P."/>
        </authorList>
    </citation>
    <scope>NUCLEOTIDE SEQUENCE</scope>
    <source>
        <tissue evidence="19">Whole embryo</tissue>
    </source>
</reference>
<dbReference type="EC" id="2.3.2.27" evidence="3"/>
<comment type="catalytic activity">
    <reaction evidence="1">
        <text>S-ubiquitinyl-[E2 ubiquitin-conjugating enzyme]-L-cysteine + [acceptor protein]-L-lysine = [E2 ubiquitin-conjugating enzyme]-L-cysteine + N(6)-ubiquitinyl-[acceptor protein]-L-lysine.</text>
        <dbReference type="EC" id="2.3.2.27"/>
    </reaction>
</comment>
<dbReference type="InterPro" id="IPR013783">
    <property type="entry name" value="Ig-like_fold"/>
</dbReference>
<evidence type="ECO:0000256" key="1">
    <source>
        <dbReference type="ARBA" id="ARBA00000900"/>
    </source>
</evidence>
<dbReference type="InterPro" id="IPR001841">
    <property type="entry name" value="Znf_RING"/>
</dbReference>
<dbReference type="InterPro" id="IPR011042">
    <property type="entry name" value="6-blade_b-propeller_TolB-like"/>
</dbReference>
<evidence type="ECO:0000256" key="12">
    <source>
        <dbReference type="ARBA" id="ARBA00046514"/>
    </source>
</evidence>
<organism evidence="19">
    <name type="scientific">Phallusia mammillata</name>
    <dbReference type="NCBI Taxonomy" id="59560"/>
    <lineage>
        <taxon>Eukaryota</taxon>
        <taxon>Metazoa</taxon>
        <taxon>Chordata</taxon>
        <taxon>Tunicata</taxon>
        <taxon>Ascidiacea</taxon>
        <taxon>Phlebobranchia</taxon>
        <taxon>Ascidiidae</taxon>
        <taxon>Phallusia</taxon>
    </lineage>
</organism>
<dbReference type="Pfam" id="PF17170">
    <property type="entry name" value="DUF5128"/>
    <property type="match status" value="1"/>
</dbReference>
<evidence type="ECO:0000256" key="3">
    <source>
        <dbReference type="ARBA" id="ARBA00012483"/>
    </source>
</evidence>
<dbReference type="PROSITE" id="PS51125">
    <property type="entry name" value="NHL"/>
    <property type="match status" value="5"/>
</dbReference>
<dbReference type="InterPro" id="IPR050952">
    <property type="entry name" value="TRIM-NHL_E3_ligases"/>
</dbReference>
<evidence type="ECO:0000259" key="17">
    <source>
        <dbReference type="PROSITE" id="PS50089"/>
    </source>
</evidence>
<dbReference type="Pfam" id="PF01436">
    <property type="entry name" value="NHL"/>
    <property type="match status" value="3"/>
</dbReference>
<gene>
    <name evidence="19" type="primary">Trim71-003</name>
</gene>
<keyword evidence="7 13" id="KW-0863">Zinc-finger</keyword>
<dbReference type="InterPro" id="IPR014756">
    <property type="entry name" value="Ig_E-set"/>
</dbReference>
<feature type="repeat" description="NHL" evidence="15">
    <location>
        <begin position="647"/>
        <end position="690"/>
    </location>
</feature>
<feature type="compositionally biased region" description="Polar residues" evidence="16">
    <location>
        <begin position="475"/>
        <end position="491"/>
    </location>
</feature>
<sequence length="871" mass="96542">MKTTARPTLDDLERMTSILLTCSICGRVYSKPKLLPCCHTFCESCLFEHVPAESLTLTCPSCAANSILPQDGVASLKDNDLLNKLMEVFPNLQQSVVSAEPSNLTDQNDTTSASTAKEPETCMEDFHYSYRIAPCTPLRNCQCHNGDAVSTLCKLCERLICDKCARTDHAEHDASLSTIGQVAADCKNNLLKQAEEIRERVADLDYCLSTINSTCEELVVNRDFAEMSVKESFKKLEQELQLRKEETLRTLDAEFTNKSQTLDRQRGDLSAALRNMTSAVQLIHLSLDTANNGYDDSGVMLEQSTPEQRSICEGSDSDIKTYLLHRHMTQRLSNLRDFGRVRVSDLLMQGNPTTPNTEQQFSDQSHDKLGNYLQDTFATPNDNSRFEWRASEELLDLSKTIQTILSGTVITDHIVADKCVLSGSCLQESRKCEVGKEEQIFVTTKDYLGNLEPSKVVSFDVEISFPDIDEERRISTSSDSDVWSQPSATSTPRKKESTTEDDWKIDVQTNQPGCHEIHFTPKKAGPFFLNVKIHGRHVHNSPCHLTAEIPPIKNGSTNGKSPQVVMRPKSVRQKAMKRPQSAGPVRSFIGDDLMVRFGSRGRAKGEFANPQDVAADQQGRFFITDSNNQCVQIFELKEGFGLTAKCVGRMGSRGRGVGLLQRPSGIEILTNGEIAVADYENKVVNVFSTEGKYKSRIGHGKLMGPRGICLNRNGHLVVVDNKACQIFIFQVNGRLVTKFGNRGTGPSQLAGPHYAAVNQRNEIYVTDFYNHCVKVFTTSGTFLRSIGSKGEGCGQFNAPTGIAIDFKSHVIVADWGNSRIQILDEKGSFLSYINTDSEPLYGPQGIVATKNGYVAIADSGHQCVKVYRILQ</sequence>
<dbReference type="EMBL" id="LR791382">
    <property type="protein sequence ID" value="CAB3267244.1"/>
    <property type="molecule type" value="mRNA"/>
</dbReference>
<accession>A0A6F9DUX7</accession>
<evidence type="ECO:0000256" key="11">
    <source>
        <dbReference type="ARBA" id="ARBA00043214"/>
    </source>
</evidence>
<dbReference type="PROSITE" id="PS50089">
    <property type="entry name" value="ZF_RING_2"/>
    <property type="match status" value="1"/>
</dbReference>
<dbReference type="AlphaFoldDB" id="A0A6F9DUX7"/>
<dbReference type="Gene3D" id="2.120.10.30">
    <property type="entry name" value="TolB, C-terminal domain"/>
    <property type="match status" value="1"/>
</dbReference>
<comment type="subunit">
    <text evidence="12">Forms homooligomers. Interacts with TRIM3; this interaction reduces TRIM2 activity. Interacts with myosin V; myosin V may not be a substrate for ubiquitination. Interacts with NEFL. Interacts with phosphorylated BCL2L11. Interacts with SIRPA.</text>
</comment>
<feature type="repeat" description="NHL" evidence="15">
    <location>
        <begin position="783"/>
        <end position="826"/>
    </location>
</feature>
<dbReference type="InterPro" id="IPR000315">
    <property type="entry name" value="Znf_B-box"/>
</dbReference>
<dbReference type="FunFam" id="2.40.10.500:FF:000001">
    <property type="entry name" value="tripartite motif-containing protein 3-like"/>
    <property type="match status" value="1"/>
</dbReference>
<feature type="domain" description="RING-type" evidence="17">
    <location>
        <begin position="22"/>
        <end position="62"/>
    </location>
</feature>
<dbReference type="InterPro" id="IPR001258">
    <property type="entry name" value="NHL_repeat"/>
</dbReference>
<dbReference type="GO" id="GO:0061630">
    <property type="term" value="F:ubiquitin protein ligase activity"/>
    <property type="evidence" value="ECO:0007669"/>
    <property type="project" value="UniProtKB-EC"/>
</dbReference>
<dbReference type="Gene3D" id="2.60.40.10">
    <property type="entry name" value="Immunoglobulins"/>
    <property type="match status" value="1"/>
</dbReference>
<dbReference type="SUPFAM" id="SSF81296">
    <property type="entry name" value="E set domains"/>
    <property type="match status" value="1"/>
</dbReference>
<evidence type="ECO:0000256" key="10">
    <source>
        <dbReference type="ARBA" id="ARBA00041590"/>
    </source>
</evidence>
<evidence type="ECO:0000256" key="13">
    <source>
        <dbReference type="PROSITE-ProRule" id="PRU00024"/>
    </source>
</evidence>
<keyword evidence="4" id="KW-0597">Phosphoprotein</keyword>
<dbReference type="PANTHER" id="PTHR24104">
    <property type="entry name" value="E3 UBIQUITIN-PROTEIN LIGASE NHLRC1-RELATED"/>
    <property type="match status" value="1"/>
</dbReference>
<dbReference type="InterPro" id="IPR057750">
    <property type="entry name" value="TRIM2/3_C"/>
</dbReference>
<evidence type="ECO:0000256" key="5">
    <source>
        <dbReference type="ARBA" id="ARBA00022723"/>
    </source>
</evidence>
<evidence type="ECO:0000256" key="2">
    <source>
        <dbReference type="ARBA" id="ARBA00008518"/>
    </source>
</evidence>
<dbReference type="Gene3D" id="2.40.10.500">
    <property type="match status" value="1"/>
</dbReference>
<dbReference type="GO" id="GO:0000209">
    <property type="term" value="P:protein polyubiquitination"/>
    <property type="evidence" value="ECO:0007669"/>
    <property type="project" value="TreeGrafter"/>
</dbReference>
<protein>
    <recommendedName>
        <fullName evidence="9">Tripartite motif-containing protein 2</fullName>
        <ecNumber evidence="3">2.3.2.27</ecNumber>
    </recommendedName>
    <alternativeName>
        <fullName evidence="10">E3 ubiquitin-protein ligase TRIM2</fullName>
    </alternativeName>
    <alternativeName>
        <fullName evidence="11">RING-type E3 ubiquitin transferase TRIM2</fullName>
    </alternativeName>
</protein>
<dbReference type="GO" id="GO:0043161">
    <property type="term" value="P:proteasome-mediated ubiquitin-dependent protein catabolic process"/>
    <property type="evidence" value="ECO:0007669"/>
    <property type="project" value="TreeGrafter"/>
</dbReference>
<evidence type="ECO:0000259" key="18">
    <source>
        <dbReference type="PROSITE" id="PS50119"/>
    </source>
</evidence>